<dbReference type="PANTHER" id="PTHR30024:SF47">
    <property type="entry name" value="TAURINE-BINDING PERIPLASMIC PROTEIN"/>
    <property type="match status" value="1"/>
</dbReference>
<comment type="similarity">
    <text evidence="2">Belongs to the bacterial solute-binding protein SsuA/TauA family.</text>
</comment>
<accession>A0A8J3D0E2</accession>
<keyword evidence="6" id="KW-1185">Reference proteome</keyword>
<dbReference type="RefSeq" id="WP_189586069.1">
    <property type="nucleotide sequence ID" value="NZ_BMYF01000028.1"/>
</dbReference>
<reference evidence="5" key="1">
    <citation type="journal article" date="2014" name="Int. J. Syst. Evol. Microbiol.">
        <title>Complete genome sequence of Corynebacterium casei LMG S-19264T (=DSM 44701T), isolated from a smear-ripened cheese.</title>
        <authorList>
            <consortium name="US DOE Joint Genome Institute (JGI-PGF)"/>
            <person name="Walter F."/>
            <person name="Albersmeier A."/>
            <person name="Kalinowski J."/>
            <person name="Ruckert C."/>
        </authorList>
    </citation>
    <scope>NUCLEOTIDE SEQUENCE</scope>
    <source>
        <strain evidence="5">KCTC 23224</strain>
    </source>
</reference>
<dbReference type="Pfam" id="PF22384">
    <property type="entry name" value="PBP2_Ca3427_like"/>
    <property type="match status" value="1"/>
</dbReference>
<comment type="caution">
    <text evidence="5">The sequence shown here is derived from an EMBL/GenBank/DDBJ whole genome shotgun (WGS) entry which is preliminary data.</text>
</comment>
<evidence type="ECO:0000313" key="6">
    <source>
        <dbReference type="Proteomes" id="UP000642809"/>
    </source>
</evidence>
<feature type="domain" description="Ca3427-like PBP 2" evidence="4">
    <location>
        <begin position="91"/>
        <end position="180"/>
    </location>
</feature>
<sequence>MKQVRITGVPEHFNILWKKLVQAQPFKDQGYELVWIDEPKGSGAMNAALREGKTDIALLLTESFVRDKIDGNPGLITDWYVSSPLTWGIHVSVQSSQNAIDSYKNPPVAISRFGSGSHLMAFLLAKREHWDLEKVTFEVINDLKGAIANAENGGEHIFLWEKFTTNPYVEKGIFKRIGEIPTPWPCFVTVAHENFLASDAAIMKQIQQAIKASAFELQKNNETITEISEHYNLIKKDVERWISQTSWAVTNEIKSSELEAVMQILKELGLISHQIPVSLLVSTKLSKLLP</sequence>
<protein>
    <submittedName>
        <fullName evidence="5">ABC transporter substrate-binding protein</fullName>
    </submittedName>
</protein>
<dbReference type="GO" id="GO:0042597">
    <property type="term" value="C:periplasmic space"/>
    <property type="evidence" value="ECO:0007669"/>
    <property type="project" value="UniProtKB-SubCell"/>
</dbReference>
<gene>
    <name evidence="5" type="ORF">GCM10008106_35420</name>
</gene>
<evidence type="ECO:0000256" key="3">
    <source>
        <dbReference type="ARBA" id="ARBA00022729"/>
    </source>
</evidence>
<dbReference type="Proteomes" id="UP000642809">
    <property type="component" value="Unassembled WGS sequence"/>
</dbReference>
<dbReference type="SUPFAM" id="SSF53850">
    <property type="entry name" value="Periplasmic binding protein-like II"/>
    <property type="match status" value="1"/>
</dbReference>
<dbReference type="EMBL" id="BMYF01000028">
    <property type="protein sequence ID" value="GHB51588.1"/>
    <property type="molecule type" value="Genomic_DNA"/>
</dbReference>
<evidence type="ECO:0000259" key="4">
    <source>
        <dbReference type="Pfam" id="PF22384"/>
    </source>
</evidence>
<comment type="subcellular location">
    <subcellularLocation>
        <location evidence="1">Periplasm</location>
    </subcellularLocation>
</comment>
<dbReference type="AlphaFoldDB" id="A0A8J3D0E2"/>
<dbReference type="PANTHER" id="PTHR30024">
    <property type="entry name" value="ALIPHATIC SULFONATES-BINDING PROTEIN-RELATED"/>
    <property type="match status" value="1"/>
</dbReference>
<organism evidence="5 6">
    <name type="scientific">Mongoliitalea lutea</name>
    <dbReference type="NCBI Taxonomy" id="849756"/>
    <lineage>
        <taxon>Bacteria</taxon>
        <taxon>Pseudomonadati</taxon>
        <taxon>Bacteroidota</taxon>
        <taxon>Cytophagia</taxon>
        <taxon>Cytophagales</taxon>
        <taxon>Cyclobacteriaceae</taxon>
        <taxon>Mongoliitalea</taxon>
    </lineage>
</organism>
<evidence type="ECO:0000256" key="2">
    <source>
        <dbReference type="ARBA" id="ARBA00010742"/>
    </source>
</evidence>
<keyword evidence="3" id="KW-0732">Signal</keyword>
<proteinExistence type="inferred from homology"/>
<name>A0A8J3D0E2_9BACT</name>
<evidence type="ECO:0000256" key="1">
    <source>
        <dbReference type="ARBA" id="ARBA00004418"/>
    </source>
</evidence>
<dbReference type="Gene3D" id="3.40.190.10">
    <property type="entry name" value="Periplasmic binding protein-like II"/>
    <property type="match status" value="2"/>
</dbReference>
<dbReference type="InterPro" id="IPR054364">
    <property type="entry name" value="Ca3427-like_PBP2"/>
</dbReference>
<evidence type="ECO:0000313" key="5">
    <source>
        <dbReference type="EMBL" id="GHB51588.1"/>
    </source>
</evidence>
<reference evidence="5" key="2">
    <citation type="submission" date="2020-09" db="EMBL/GenBank/DDBJ databases">
        <authorList>
            <person name="Sun Q."/>
            <person name="Kim S."/>
        </authorList>
    </citation>
    <scope>NUCLEOTIDE SEQUENCE</scope>
    <source>
        <strain evidence="5">KCTC 23224</strain>
    </source>
</reference>